<proteinExistence type="predicted"/>
<keyword evidence="1" id="KW-0808">Transferase</keyword>
<dbReference type="GO" id="GO:0016747">
    <property type="term" value="F:acyltransferase activity, transferring groups other than amino-acyl groups"/>
    <property type="evidence" value="ECO:0007669"/>
    <property type="project" value="InterPro"/>
</dbReference>
<gene>
    <name evidence="1" type="ORF">SAMN05428963_10319</name>
</gene>
<evidence type="ECO:0000313" key="2">
    <source>
        <dbReference type="Proteomes" id="UP000190135"/>
    </source>
</evidence>
<dbReference type="Gene3D" id="3.40.630.30">
    <property type="match status" value="1"/>
</dbReference>
<dbReference type="OrthoDB" id="6064764at2"/>
<protein>
    <submittedName>
        <fullName evidence="1">Acetyltransferase (GNAT) domain-containing protein</fullName>
    </submittedName>
</protein>
<evidence type="ECO:0000313" key="1">
    <source>
        <dbReference type="EMBL" id="SJZ78434.1"/>
    </source>
</evidence>
<dbReference type="EMBL" id="FUXL01000003">
    <property type="protein sequence ID" value="SJZ78434.1"/>
    <property type="molecule type" value="Genomic_DNA"/>
</dbReference>
<name>A0A1T4NGU1_9HYPH</name>
<dbReference type="Proteomes" id="UP000190135">
    <property type="component" value="Unassembled WGS sequence"/>
</dbReference>
<organism evidence="1 2">
    <name type="scientific">Consotaella salsifontis</name>
    <dbReference type="NCBI Taxonomy" id="1365950"/>
    <lineage>
        <taxon>Bacteria</taxon>
        <taxon>Pseudomonadati</taxon>
        <taxon>Pseudomonadota</taxon>
        <taxon>Alphaproteobacteria</taxon>
        <taxon>Hyphomicrobiales</taxon>
        <taxon>Aurantimonadaceae</taxon>
        <taxon>Consotaella</taxon>
    </lineage>
</organism>
<accession>A0A1T4NGU1</accession>
<dbReference type="InterPro" id="IPR016181">
    <property type="entry name" value="Acyl_CoA_acyltransferase"/>
</dbReference>
<dbReference type="SUPFAM" id="SSF55729">
    <property type="entry name" value="Acyl-CoA N-acyltransferases (Nat)"/>
    <property type="match status" value="1"/>
</dbReference>
<dbReference type="STRING" id="1365950.SAMN05428963_10319"/>
<sequence>MTSYSVFIIDASLRQPVEAELLDTIGERQLLDWQFQWRRTLETYLRRLAENGVTRQGLNWPQSWHWDWRAKVDEVRGLLGHTGYSVICRDVTQGMMRLDLASRTARLDEQAGKPLVYIDYLEIAPWNWHESYADPPLYRGIGQVLIRTAIQRSFDEGFHGRVGLHSLPQAVTFYEHCGFTNLGTNPNEYRGLLPYFEITTEHTRTFL</sequence>
<dbReference type="AlphaFoldDB" id="A0A1T4NGU1"/>
<keyword evidence="2" id="KW-1185">Reference proteome</keyword>
<dbReference type="RefSeq" id="WP_078707153.1">
    <property type="nucleotide sequence ID" value="NZ_FUXL01000003.1"/>
</dbReference>
<reference evidence="1 2" key="1">
    <citation type="submission" date="2017-02" db="EMBL/GenBank/DDBJ databases">
        <authorList>
            <person name="Peterson S.W."/>
        </authorList>
    </citation>
    <scope>NUCLEOTIDE SEQUENCE [LARGE SCALE GENOMIC DNA]</scope>
    <source>
        <strain evidence="1 2">USBA 369</strain>
    </source>
</reference>